<evidence type="ECO:0000256" key="1">
    <source>
        <dbReference type="ARBA" id="ARBA00005466"/>
    </source>
</evidence>
<dbReference type="InterPro" id="IPR036318">
    <property type="entry name" value="FAD-bd_PCMH-like_sf"/>
</dbReference>
<dbReference type="OrthoDB" id="2151789at2759"/>
<feature type="domain" description="FAD-binding PCMH-type" evidence="6">
    <location>
        <begin position="74"/>
        <end position="251"/>
    </location>
</feature>
<dbReference type="Gene3D" id="3.30.465.10">
    <property type="match status" value="1"/>
</dbReference>
<evidence type="ECO:0000256" key="5">
    <source>
        <dbReference type="SAM" id="SignalP"/>
    </source>
</evidence>
<dbReference type="PANTHER" id="PTHR42973">
    <property type="entry name" value="BINDING OXIDOREDUCTASE, PUTATIVE (AFU_ORTHOLOGUE AFUA_1G17690)-RELATED"/>
    <property type="match status" value="1"/>
</dbReference>
<dbReference type="SUPFAM" id="SSF56176">
    <property type="entry name" value="FAD-binding/transporter-associated domain-like"/>
    <property type="match status" value="1"/>
</dbReference>
<evidence type="ECO:0000256" key="3">
    <source>
        <dbReference type="ARBA" id="ARBA00022827"/>
    </source>
</evidence>
<evidence type="ECO:0000259" key="6">
    <source>
        <dbReference type="PROSITE" id="PS51387"/>
    </source>
</evidence>
<keyword evidence="2" id="KW-0285">Flavoprotein</keyword>
<name>A0A8E2JDZ2_9PEZI</name>
<keyword evidence="3" id="KW-0274">FAD</keyword>
<gene>
    <name evidence="7" type="ORF">K432DRAFT_356663</name>
</gene>
<dbReference type="EMBL" id="KV745055">
    <property type="protein sequence ID" value="OCK78514.1"/>
    <property type="molecule type" value="Genomic_DNA"/>
</dbReference>
<keyword evidence="8" id="KW-1185">Reference proteome</keyword>
<dbReference type="GO" id="GO:0071949">
    <property type="term" value="F:FAD binding"/>
    <property type="evidence" value="ECO:0007669"/>
    <property type="project" value="InterPro"/>
</dbReference>
<dbReference type="InterPro" id="IPR006094">
    <property type="entry name" value="Oxid_FAD_bind_N"/>
</dbReference>
<dbReference type="InterPro" id="IPR016169">
    <property type="entry name" value="FAD-bd_PCMH_sub2"/>
</dbReference>
<dbReference type="Proteomes" id="UP000250266">
    <property type="component" value="Unassembled WGS sequence"/>
</dbReference>
<dbReference type="PROSITE" id="PS51387">
    <property type="entry name" value="FAD_PCMH"/>
    <property type="match status" value="1"/>
</dbReference>
<protein>
    <submittedName>
        <fullName evidence="7">Putative oxidoreductase</fullName>
    </submittedName>
</protein>
<reference evidence="7 8" key="1">
    <citation type="journal article" date="2016" name="Nat. Commun.">
        <title>Ectomycorrhizal ecology is imprinted in the genome of the dominant symbiotic fungus Cenococcum geophilum.</title>
        <authorList>
            <consortium name="DOE Joint Genome Institute"/>
            <person name="Peter M."/>
            <person name="Kohler A."/>
            <person name="Ohm R.A."/>
            <person name="Kuo A."/>
            <person name="Krutzmann J."/>
            <person name="Morin E."/>
            <person name="Arend M."/>
            <person name="Barry K.W."/>
            <person name="Binder M."/>
            <person name="Choi C."/>
            <person name="Clum A."/>
            <person name="Copeland A."/>
            <person name="Grisel N."/>
            <person name="Haridas S."/>
            <person name="Kipfer T."/>
            <person name="LaButti K."/>
            <person name="Lindquist E."/>
            <person name="Lipzen A."/>
            <person name="Maire R."/>
            <person name="Meier B."/>
            <person name="Mihaltcheva S."/>
            <person name="Molinier V."/>
            <person name="Murat C."/>
            <person name="Poggeler S."/>
            <person name="Quandt C.A."/>
            <person name="Sperisen C."/>
            <person name="Tritt A."/>
            <person name="Tisserant E."/>
            <person name="Crous P.W."/>
            <person name="Henrissat B."/>
            <person name="Nehls U."/>
            <person name="Egli S."/>
            <person name="Spatafora J.W."/>
            <person name="Grigoriev I.V."/>
            <person name="Martin F.M."/>
        </authorList>
    </citation>
    <scope>NUCLEOTIDE SEQUENCE [LARGE SCALE GENOMIC DNA]</scope>
    <source>
        <strain evidence="7 8">CBS 459.81</strain>
    </source>
</reference>
<proteinExistence type="inferred from homology"/>
<evidence type="ECO:0000313" key="8">
    <source>
        <dbReference type="Proteomes" id="UP000250266"/>
    </source>
</evidence>
<keyword evidence="5" id="KW-0732">Signal</keyword>
<keyword evidence="4" id="KW-0560">Oxidoreductase</keyword>
<dbReference type="PANTHER" id="PTHR42973:SF22">
    <property type="entry name" value="FAD-BINDING PCMH-TYPE DOMAIN-CONTAINING PROTEIN-RELATED"/>
    <property type="match status" value="1"/>
</dbReference>
<accession>A0A8E2JDZ2</accession>
<evidence type="ECO:0000313" key="7">
    <source>
        <dbReference type="EMBL" id="OCK78514.1"/>
    </source>
</evidence>
<dbReference type="InterPro" id="IPR016166">
    <property type="entry name" value="FAD-bd_PCMH"/>
</dbReference>
<comment type="similarity">
    <text evidence="1">Belongs to the oxygen-dependent FAD-linked oxidoreductase family.</text>
</comment>
<sequence length="515" mass="54998">MSLSKSATILIILLNSLSIEATLPDINVVKSQLKQSGTCCSSLGYFLPGKVHYNLLTDLGYQNSLLSYWSQQEQSIHPACIVIPTSSNDVSLAVYVLNTAYSMSMRECQFAIRSAGHTPQAGAANIDGGITIDLQSLDEVTVSSDYGVASIGTGNRWGNIYPTLDALNLAMIGGRVSDVGVGGLMTGGGVSFFSGRYGFACDNVLNYEVVLASGAIVNANSTSNPSLYRALKGGSNNLGIITRFDVRLFSQGPFWGGTLTQPITNKDAVISFIANFTNSATYDPSAALITNFAWDNGIPLIIHDIEYTKPQPYPPIFSPLFALPQIDNTMRIAPLSSFTTEIAASSGPTTDGRSNLFATLTSTPSEAFMSAFYSLVDATVTSLSHVTDLLFTLTYQPLPYTLYSKSGATGGNVLGLDRFSADFVNALAVVSWALPSDDAVVYAAVQQLFEDGEALAKSMGVWNEFVYLNYAAQWQKPVSGYGETNRAFLEEVSMEVDPGGLFQTQVPGGFKLATG</sequence>
<feature type="chain" id="PRO_5034654396" evidence="5">
    <location>
        <begin position="22"/>
        <end position="515"/>
    </location>
</feature>
<evidence type="ECO:0000256" key="4">
    <source>
        <dbReference type="ARBA" id="ARBA00023002"/>
    </source>
</evidence>
<dbReference type="InterPro" id="IPR050416">
    <property type="entry name" value="FAD-linked_Oxidoreductase"/>
</dbReference>
<feature type="signal peptide" evidence="5">
    <location>
        <begin position="1"/>
        <end position="21"/>
    </location>
</feature>
<dbReference type="GO" id="GO:0016491">
    <property type="term" value="F:oxidoreductase activity"/>
    <property type="evidence" value="ECO:0007669"/>
    <property type="project" value="UniProtKB-KW"/>
</dbReference>
<evidence type="ECO:0000256" key="2">
    <source>
        <dbReference type="ARBA" id="ARBA00022630"/>
    </source>
</evidence>
<dbReference type="Pfam" id="PF01565">
    <property type="entry name" value="FAD_binding_4"/>
    <property type="match status" value="1"/>
</dbReference>
<organism evidence="7 8">
    <name type="scientific">Lepidopterella palustris CBS 459.81</name>
    <dbReference type="NCBI Taxonomy" id="1314670"/>
    <lineage>
        <taxon>Eukaryota</taxon>
        <taxon>Fungi</taxon>
        <taxon>Dikarya</taxon>
        <taxon>Ascomycota</taxon>
        <taxon>Pezizomycotina</taxon>
        <taxon>Dothideomycetes</taxon>
        <taxon>Pleosporomycetidae</taxon>
        <taxon>Mytilinidiales</taxon>
        <taxon>Argynnaceae</taxon>
        <taxon>Lepidopterella</taxon>
    </lineage>
</organism>
<dbReference type="AlphaFoldDB" id="A0A8E2JDZ2"/>